<accession>A0A1I2LMT2</accession>
<dbReference type="Proteomes" id="UP000199645">
    <property type="component" value="Unassembled WGS sequence"/>
</dbReference>
<gene>
    <name evidence="1" type="ORF">SAMN05421541_1235</name>
</gene>
<name>A0A1I2LMT2_9ACTN</name>
<sequence>MVSVAALTGGCATEDKPRIPVGEARPLTPVTLAAPDRSGMVPFTAWPAACDLLPEPTVREVLPAATTIVINRLAPTGDFAEKELVLPGDAECQIGVDLADAKPAASGKVPVRIQLTLWMVGTPELARKTYDENIAVTAGDKRTTCPPELVTASGMDACTDDGNAWTFLKNGVAGELRGRAPVLRDGFNFEGRKKGVSNGKIWHGTVHARLLQAVVTRLP</sequence>
<dbReference type="STRING" id="35752.SAMN05421541_1235"/>
<protein>
    <submittedName>
        <fullName evidence="1">Uncharacterized protein</fullName>
    </submittedName>
</protein>
<proteinExistence type="predicted"/>
<evidence type="ECO:0000313" key="1">
    <source>
        <dbReference type="EMBL" id="SFF80604.1"/>
    </source>
</evidence>
<reference evidence="1 2" key="1">
    <citation type="submission" date="2016-10" db="EMBL/GenBank/DDBJ databases">
        <authorList>
            <person name="de Groot N.N."/>
        </authorList>
    </citation>
    <scope>NUCLEOTIDE SEQUENCE [LARGE SCALE GENOMIC DNA]</scope>
    <source>
        <strain evidence="1 2">DSM 43019</strain>
    </source>
</reference>
<dbReference type="AlphaFoldDB" id="A0A1I2LMT2"/>
<organism evidence="1 2">
    <name type="scientific">Actinoplanes philippinensis</name>
    <dbReference type="NCBI Taxonomy" id="35752"/>
    <lineage>
        <taxon>Bacteria</taxon>
        <taxon>Bacillati</taxon>
        <taxon>Actinomycetota</taxon>
        <taxon>Actinomycetes</taxon>
        <taxon>Micromonosporales</taxon>
        <taxon>Micromonosporaceae</taxon>
        <taxon>Actinoplanes</taxon>
    </lineage>
</organism>
<dbReference type="EMBL" id="FONV01000023">
    <property type="protein sequence ID" value="SFF80604.1"/>
    <property type="molecule type" value="Genomic_DNA"/>
</dbReference>
<evidence type="ECO:0000313" key="2">
    <source>
        <dbReference type="Proteomes" id="UP000199645"/>
    </source>
</evidence>
<keyword evidence="2" id="KW-1185">Reference proteome</keyword>